<reference evidence="8" key="2">
    <citation type="submission" date="2020-04" db="EMBL/GenBank/DDBJ databases">
        <authorList>
            <consortium name="NCBI Genome Project"/>
        </authorList>
    </citation>
    <scope>NUCLEOTIDE SEQUENCE</scope>
    <source>
        <strain evidence="8">CBS 781.70</strain>
    </source>
</reference>
<protein>
    <recommendedName>
        <fullName evidence="5">BZIP domain-containing protein</fullName>
    </recommendedName>
</protein>
<dbReference type="PANTHER" id="PTHR40621">
    <property type="entry name" value="TRANSCRIPTION FACTOR KAPC-RELATED"/>
    <property type="match status" value="1"/>
</dbReference>
<dbReference type="EMBL" id="ML975152">
    <property type="protein sequence ID" value="KAF1815044.1"/>
    <property type="molecule type" value="Genomic_DNA"/>
</dbReference>
<dbReference type="Gene3D" id="1.20.5.170">
    <property type="match status" value="1"/>
</dbReference>
<dbReference type="InterPro" id="IPR050936">
    <property type="entry name" value="AP-1-like"/>
</dbReference>
<dbReference type="PROSITE" id="PS50217">
    <property type="entry name" value="BZIP"/>
    <property type="match status" value="1"/>
</dbReference>
<feature type="compositionally biased region" description="Polar residues" evidence="4">
    <location>
        <begin position="48"/>
        <end position="62"/>
    </location>
</feature>
<gene>
    <name evidence="6 8" type="ORF">P152DRAFT_471688</name>
</gene>
<evidence type="ECO:0000259" key="5">
    <source>
        <dbReference type="PROSITE" id="PS50217"/>
    </source>
</evidence>
<dbReference type="GeneID" id="54421656"/>
<dbReference type="Proteomes" id="UP000504638">
    <property type="component" value="Unplaced"/>
</dbReference>
<feature type="coiled-coil region" evidence="3">
    <location>
        <begin position="103"/>
        <end position="151"/>
    </location>
</feature>
<dbReference type="RefSeq" id="XP_033536675.1">
    <property type="nucleotide sequence ID" value="XM_033681086.1"/>
</dbReference>
<dbReference type="InterPro" id="IPR004827">
    <property type="entry name" value="bZIP"/>
</dbReference>
<dbReference type="AlphaFoldDB" id="A0A6G1GAJ1"/>
<dbReference type="SUPFAM" id="SSF57959">
    <property type="entry name" value="Leucine zipper domain"/>
    <property type="match status" value="1"/>
</dbReference>
<keyword evidence="2" id="KW-0539">Nucleus</keyword>
<evidence type="ECO:0000256" key="4">
    <source>
        <dbReference type="SAM" id="MobiDB-lite"/>
    </source>
</evidence>
<comment type="subcellular location">
    <subcellularLocation>
        <location evidence="1">Nucleus</location>
    </subcellularLocation>
</comment>
<proteinExistence type="predicted"/>
<accession>A0A6G1GAJ1</accession>
<feature type="domain" description="BZIP" evidence="5">
    <location>
        <begin position="90"/>
        <end position="148"/>
    </location>
</feature>
<feature type="compositionally biased region" description="Low complexity" evidence="4">
    <location>
        <begin position="22"/>
        <end position="38"/>
    </location>
</feature>
<evidence type="ECO:0000313" key="8">
    <source>
        <dbReference type="RefSeq" id="XP_033536675.1"/>
    </source>
</evidence>
<sequence length="172" mass="19262">MDPSYSYSQWSDYNNAYYTTDPSIISPSSTSSSSPTISNLQHHGAQYAQYSYPTESASSPGTVSGPDSVVGETNTSSSSKSDRVYSTSAKRRAQNRLAQRAFRERKEKYARDLEHEYASLMNKYSNLEIQYAELDTNCQKLRQAVEVLMSQEEGSNGTDPRLKRLVDVLSQV</sequence>
<dbReference type="OrthoDB" id="3915354at2759"/>
<dbReference type="PROSITE" id="PS00036">
    <property type="entry name" value="BZIP_BASIC"/>
    <property type="match status" value="1"/>
</dbReference>
<dbReference type="SMART" id="SM00338">
    <property type="entry name" value="BRLZ"/>
    <property type="match status" value="1"/>
</dbReference>
<feature type="compositionally biased region" description="Polar residues" evidence="4">
    <location>
        <begin position="71"/>
        <end position="88"/>
    </location>
</feature>
<reference evidence="6 8" key="1">
    <citation type="submission" date="2020-01" db="EMBL/GenBank/DDBJ databases">
        <authorList>
            <consortium name="DOE Joint Genome Institute"/>
            <person name="Haridas S."/>
            <person name="Albert R."/>
            <person name="Binder M."/>
            <person name="Bloem J."/>
            <person name="Labutti K."/>
            <person name="Salamov A."/>
            <person name="Andreopoulos B."/>
            <person name="Baker S.E."/>
            <person name="Barry K."/>
            <person name="Bills G."/>
            <person name="Bluhm B.H."/>
            <person name="Cannon C."/>
            <person name="Castanera R."/>
            <person name="Culley D.E."/>
            <person name="Daum C."/>
            <person name="Ezra D."/>
            <person name="Gonzalez J.B."/>
            <person name="Henrissat B."/>
            <person name="Kuo A."/>
            <person name="Liang C."/>
            <person name="Lipzen A."/>
            <person name="Lutzoni F."/>
            <person name="Magnuson J."/>
            <person name="Mondo S."/>
            <person name="Nolan M."/>
            <person name="Ohm R."/>
            <person name="Pangilinan J."/>
            <person name="Park H.-J."/>
            <person name="Ramirez L."/>
            <person name="Alfaro M."/>
            <person name="Sun H."/>
            <person name="Tritt A."/>
            <person name="Yoshinaga Y."/>
            <person name="Zwiers L.-H."/>
            <person name="Turgeon B.G."/>
            <person name="Goodwin S.B."/>
            <person name="Spatafora J.W."/>
            <person name="Crous P.W."/>
            <person name="Grigoriev I.V."/>
        </authorList>
    </citation>
    <scope>NUCLEOTIDE SEQUENCE</scope>
    <source>
        <strain evidence="6 8">CBS 781.70</strain>
    </source>
</reference>
<dbReference type="CDD" id="cd14688">
    <property type="entry name" value="bZIP_YAP"/>
    <property type="match status" value="1"/>
</dbReference>
<reference evidence="8" key="3">
    <citation type="submission" date="2025-04" db="UniProtKB">
        <authorList>
            <consortium name="RefSeq"/>
        </authorList>
    </citation>
    <scope>IDENTIFICATION</scope>
    <source>
        <strain evidence="8">CBS 781.70</strain>
    </source>
</reference>
<evidence type="ECO:0000256" key="3">
    <source>
        <dbReference type="SAM" id="Coils"/>
    </source>
</evidence>
<name>A0A6G1GAJ1_9PEZI</name>
<dbReference type="GO" id="GO:0090575">
    <property type="term" value="C:RNA polymerase II transcription regulator complex"/>
    <property type="evidence" value="ECO:0007669"/>
    <property type="project" value="TreeGrafter"/>
</dbReference>
<dbReference type="PANTHER" id="PTHR40621:SF6">
    <property type="entry name" value="AP-1-LIKE TRANSCRIPTION FACTOR YAP1-RELATED"/>
    <property type="match status" value="1"/>
</dbReference>
<keyword evidence="7" id="KW-1185">Reference proteome</keyword>
<evidence type="ECO:0000313" key="6">
    <source>
        <dbReference type="EMBL" id="KAF1815044.1"/>
    </source>
</evidence>
<dbReference type="InterPro" id="IPR046347">
    <property type="entry name" value="bZIP_sf"/>
</dbReference>
<dbReference type="GO" id="GO:0001228">
    <property type="term" value="F:DNA-binding transcription activator activity, RNA polymerase II-specific"/>
    <property type="evidence" value="ECO:0007669"/>
    <property type="project" value="TreeGrafter"/>
</dbReference>
<evidence type="ECO:0000313" key="7">
    <source>
        <dbReference type="Proteomes" id="UP000504638"/>
    </source>
</evidence>
<keyword evidence="3" id="KW-0175">Coiled coil</keyword>
<evidence type="ECO:0000256" key="2">
    <source>
        <dbReference type="ARBA" id="ARBA00023242"/>
    </source>
</evidence>
<dbReference type="Pfam" id="PF00170">
    <property type="entry name" value="bZIP_1"/>
    <property type="match status" value="1"/>
</dbReference>
<evidence type="ECO:0000256" key="1">
    <source>
        <dbReference type="ARBA" id="ARBA00004123"/>
    </source>
</evidence>
<dbReference type="GO" id="GO:0000976">
    <property type="term" value="F:transcription cis-regulatory region binding"/>
    <property type="evidence" value="ECO:0007669"/>
    <property type="project" value="InterPro"/>
</dbReference>
<feature type="region of interest" description="Disordered" evidence="4">
    <location>
        <begin position="21"/>
        <end position="96"/>
    </location>
</feature>
<organism evidence="6">
    <name type="scientific">Eremomyces bilateralis CBS 781.70</name>
    <dbReference type="NCBI Taxonomy" id="1392243"/>
    <lineage>
        <taxon>Eukaryota</taxon>
        <taxon>Fungi</taxon>
        <taxon>Dikarya</taxon>
        <taxon>Ascomycota</taxon>
        <taxon>Pezizomycotina</taxon>
        <taxon>Dothideomycetes</taxon>
        <taxon>Dothideomycetes incertae sedis</taxon>
        <taxon>Eremomycetales</taxon>
        <taxon>Eremomycetaceae</taxon>
        <taxon>Eremomyces</taxon>
    </lineage>
</organism>